<comment type="caution">
    <text evidence="3">The sequence shown here is derived from an EMBL/GenBank/DDBJ whole genome shotgun (WGS) entry which is preliminary data.</text>
</comment>
<dbReference type="Proteomes" id="UP001139000">
    <property type="component" value="Unassembled WGS sequence"/>
</dbReference>
<dbReference type="SUPFAM" id="SSF53474">
    <property type="entry name" value="alpha/beta-Hydrolases"/>
    <property type="match status" value="1"/>
</dbReference>
<reference evidence="3" key="1">
    <citation type="submission" date="2021-12" db="EMBL/GenBank/DDBJ databases">
        <title>Novel species in genus Dyadobacter.</title>
        <authorList>
            <person name="Ma C."/>
        </authorList>
    </citation>
    <scope>NUCLEOTIDE SEQUENCE</scope>
    <source>
        <strain evidence="3">LJ419</strain>
    </source>
</reference>
<protein>
    <submittedName>
        <fullName evidence="3">Alpha/beta hydrolase</fullName>
    </submittedName>
</protein>
<dbReference type="InterPro" id="IPR050300">
    <property type="entry name" value="GDXG_lipolytic_enzyme"/>
</dbReference>
<name>A0A9X1PT31_9BACT</name>
<dbReference type="EMBL" id="JAJTTC010000012">
    <property type="protein sequence ID" value="MCF0065579.1"/>
    <property type="molecule type" value="Genomic_DNA"/>
</dbReference>
<sequence length="331" mass="36174">MENSEIEGLIIDRTSIYKNILDPKFGQYHALDPSDIPVLALMKEAVAGFKDNTGQPVNEARLLYDQFIEQIIPAPEISYLEEQVGGVNGWWCLPDNVILGSAILYFYGGAYNLGSAFSYRNFVSHIARISKIPVFIPQYRLAPENPFPAAVEDGQFCYNGLLEKGYDKISIVGDSAGGGLALVTLAWATRNAVLGICLKPISAVAISPWTDLGFESPSLKSNGEVDILLSEKSLRGNAERYVNNEDSKNPRISPVYGNLDGLPPIQIHVGEAEILLDDSLRYANQASKCGVETAIHVWEGMPHVFPANVNQLVAAKEALALMGDFLIKMNT</sequence>
<dbReference type="AlphaFoldDB" id="A0A9X1PT31"/>
<feature type="domain" description="Alpha/beta hydrolase fold-3" evidence="2">
    <location>
        <begin position="103"/>
        <end position="305"/>
    </location>
</feature>
<keyword evidence="4" id="KW-1185">Reference proteome</keyword>
<evidence type="ECO:0000313" key="4">
    <source>
        <dbReference type="Proteomes" id="UP001139000"/>
    </source>
</evidence>
<dbReference type="RefSeq" id="WP_234658580.1">
    <property type="nucleotide sequence ID" value="NZ_CP094997.1"/>
</dbReference>
<dbReference type="InterPro" id="IPR013094">
    <property type="entry name" value="AB_hydrolase_3"/>
</dbReference>
<dbReference type="Gene3D" id="3.40.50.1820">
    <property type="entry name" value="alpha/beta hydrolase"/>
    <property type="match status" value="1"/>
</dbReference>
<organism evidence="3 4">
    <name type="scientific">Dyadobacter chenwenxiniae</name>
    <dbReference type="NCBI Taxonomy" id="2906456"/>
    <lineage>
        <taxon>Bacteria</taxon>
        <taxon>Pseudomonadati</taxon>
        <taxon>Bacteroidota</taxon>
        <taxon>Cytophagia</taxon>
        <taxon>Cytophagales</taxon>
        <taxon>Spirosomataceae</taxon>
        <taxon>Dyadobacter</taxon>
    </lineage>
</organism>
<evidence type="ECO:0000256" key="1">
    <source>
        <dbReference type="ARBA" id="ARBA00022801"/>
    </source>
</evidence>
<dbReference type="GO" id="GO:0016787">
    <property type="term" value="F:hydrolase activity"/>
    <property type="evidence" value="ECO:0007669"/>
    <property type="project" value="UniProtKB-KW"/>
</dbReference>
<dbReference type="InterPro" id="IPR029058">
    <property type="entry name" value="AB_hydrolase_fold"/>
</dbReference>
<dbReference type="PANTHER" id="PTHR48081:SF8">
    <property type="entry name" value="ALPHA_BETA HYDROLASE FOLD-3 DOMAIN-CONTAINING PROTEIN-RELATED"/>
    <property type="match status" value="1"/>
</dbReference>
<dbReference type="PANTHER" id="PTHR48081">
    <property type="entry name" value="AB HYDROLASE SUPERFAMILY PROTEIN C4A8.06C"/>
    <property type="match status" value="1"/>
</dbReference>
<dbReference type="Pfam" id="PF07859">
    <property type="entry name" value="Abhydrolase_3"/>
    <property type="match status" value="1"/>
</dbReference>
<evidence type="ECO:0000313" key="3">
    <source>
        <dbReference type="EMBL" id="MCF0065579.1"/>
    </source>
</evidence>
<evidence type="ECO:0000259" key="2">
    <source>
        <dbReference type="Pfam" id="PF07859"/>
    </source>
</evidence>
<proteinExistence type="predicted"/>
<accession>A0A9X1PT31</accession>
<keyword evidence="1 3" id="KW-0378">Hydrolase</keyword>
<gene>
    <name evidence="3" type="ORF">LXM26_28950</name>
</gene>